<evidence type="ECO:0000313" key="7">
    <source>
        <dbReference type="EMBL" id="CBH98142.1"/>
    </source>
</evidence>
<dbReference type="InterPro" id="IPR044669">
    <property type="entry name" value="YneE/VCCN1/2-like"/>
</dbReference>
<comment type="subcellular location">
    <subcellularLocation>
        <location evidence="1">Membrane</location>
        <topology evidence="1">Multi-pass membrane protein</topology>
    </subcellularLocation>
</comment>
<keyword evidence="6" id="KW-0472">Membrane</keyword>
<evidence type="ECO:0000256" key="6">
    <source>
        <dbReference type="ARBA" id="ARBA00023136"/>
    </source>
</evidence>
<keyword evidence="5" id="KW-0406">Ion transport</keyword>
<proteinExistence type="predicted"/>
<dbReference type="GO" id="GO:0016020">
    <property type="term" value="C:membrane"/>
    <property type="evidence" value="ECO:0007669"/>
    <property type="project" value="UniProtKB-SubCell"/>
</dbReference>
<dbReference type="EMBL" id="CABM01000049">
    <property type="protein sequence ID" value="CBH98142.1"/>
    <property type="molecule type" value="Genomic_DNA"/>
</dbReference>
<keyword evidence="3" id="KW-0812">Transmembrane</keyword>
<comment type="caution">
    <text evidence="7">The sequence shown here is derived from an EMBL/GenBank/DDBJ whole genome shotgun (WGS) entry which is preliminary data.</text>
</comment>
<evidence type="ECO:0000256" key="4">
    <source>
        <dbReference type="ARBA" id="ARBA00022989"/>
    </source>
</evidence>
<reference evidence="7" key="1">
    <citation type="submission" date="2009-10" db="EMBL/GenBank/DDBJ databases">
        <title>Diversity of trophic interactions inside an arsenic-rich microbial ecosystem.</title>
        <authorList>
            <person name="Bertin P.N."/>
            <person name="Heinrich-Salmeron A."/>
            <person name="Pelletier E."/>
            <person name="Goulhen-Chollet F."/>
            <person name="Arsene-Ploetze F."/>
            <person name="Gallien S."/>
            <person name="Calteau A."/>
            <person name="Vallenet D."/>
            <person name="Casiot C."/>
            <person name="Chane-Woon-Ming B."/>
            <person name="Giloteaux L."/>
            <person name="Barakat M."/>
            <person name="Bonnefoy V."/>
            <person name="Bruneel O."/>
            <person name="Chandler M."/>
            <person name="Cleiss J."/>
            <person name="Duran R."/>
            <person name="Elbaz-Poulichet F."/>
            <person name="Fonknechten N."/>
            <person name="Lauga B."/>
            <person name="Mornico D."/>
            <person name="Ortet P."/>
            <person name="Schaeffer C."/>
            <person name="Siguier P."/>
            <person name="Alexander Thil Smith A."/>
            <person name="Van Dorsselaer A."/>
            <person name="Weissenbach J."/>
            <person name="Medigue C."/>
            <person name="Le Paslier D."/>
        </authorList>
    </citation>
    <scope>NUCLEOTIDE SEQUENCE</scope>
</reference>
<dbReference type="Pfam" id="PF25539">
    <property type="entry name" value="Bestrophin_2"/>
    <property type="match status" value="1"/>
</dbReference>
<dbReference type="AlphaFoldDB" id="E6PT85"/>
<accession>E6PT85</accession>
<keyword evidence="4" id="KW-1133">Transmembrane helix</keyword>
<name>E6PT85_9ZZZZ</name>
<gene>
    <name evidence="7" type="ORF">CARN2_3618</name>
</gene>
<protein>
    <submittedName>
        <fullName evidence="7">Uncharacterized protein</fullName>
    </submittedName>
</protein>
<evidence type="ECO:0000256" key="3">
    <source>
        <dbReference type="ARBA" id="ARBA00022692"/>
    </source>
</evidence>
<organism evidence="7">
    <name type="scientific">mine drainage metagenome</name>
    <dbReference type="NCBI Taxonomy" id="410659"/>
    <lineage>
        <taxon>unclassified sequences</taxon>
        <taxon>metagenomes</taxon>
        <taxon>ecological metagenomes</taxon>
    </lineage>
</organism>
<evidence type="ECO:0000256" key="2">
    <source>
        <dbReference type="ARBA" id="ARBA00022448"/>
    </source>
</evidence>
<keyword evidence="2" id="KW-0813">Transport</keyword>
<sequence>MTFVAYTFLALDSLNEELEEPFGVLPNDLPLEHLSMGIEITLREMLGETHLPQQLPPKNYVLT</sequence>
<dbReference type="GO" id="GO:0005254">
    <property type="term" value="F:chloride channel activity"/>
    <property type="evidence" value="ECO:0007669"/>
    <property type="project" value="InterPro"/>
</dbReference>
<evidence type="ECO:0000256" key="5">
    <source>
        <dbReference type="ARBA" id="ARBA00023065"/>
    </source>
</evidence>
<evidence type="ECO:0000256" key="1">
    <source>
        <dbReference type="ARBA" id="ARBA00004141"/>
    </source>
</evidence>